<organism evidence="7 8">
    <name type="scientific">Gordonia soli NBRC 108243</name>
    <dbReference type="NCBI Taxonomy" id="1223545"/>
    <lineage>
        <taxon>Bacteria</taxon>
        <taxon>Bacillati</taxon>
        <taxon>Actinomycetota</taxon>
        <taxon>Actinomycetes</taxon>
        <taxon>Mycobacteriales</taxon>
        <taxon>Gordoniaceae</taxon>
        <taxon>Gordonia</taxon>
    </lineage>
</organism>
<evidence type="ECO:0000256" key="3">
    <source>
        <dbReference type="ARBA" id="ARBA00022801"/>
    </source>
</evidence>
<protein>
    <recommendedName>
        <fullName evidence="5">Alpha-galactosidase</fullName>
        <ecNumber evidence="5">3.2.1.22</ecNumber>
    </recommendedName>
    <alternativeName>
        <fullName evidence="5">Melibiase</fullName>
    </alternativeName>
</protein>
<comment type="catalytic activity">
    <reaction evidence="5">
        <text>Hydrolysis of terminal, non-reducing alpha-D-galactose residues in alpha-D-galactosides, including galactose oligosaccharides, galactomannans and galactolipids.</text>
        <dbReference type="EC" id="3.2.1.22"/>
    </reaction>
</comment>
<dbReference type="AlphaFoldDB" id="M0QGL8"/>
<evidence type="ECO:0000256" key="5">
    <source>
        <dbReference type="RuleBase" id="RU361168"/>
    </source>
</evidence>
<dbReference type="Gene3D" id="3.20.20.70">
    <property type="entry name" value="Aldolase class I"/>
    <property type="match status" value="1"/>
</dbReference>
<dbReference type="CDD" id="cd14792">
    <property type="entry name" value="GH27"/>
    <property type="match status" value="1"/>
</dbReference>
<accession>M0QGL8</accession>
<keyword evidence="3 5" id="KW-0378">Hydrolase</keyword>
<keyword evidence="8" id="KW-1185">Reference proteome</keyword>
<dbReference type="Pfam" id="PF16499">
    <property type="entry name" value="Melibiase_2"/>
    <property type="match status" value="1"/>
</dbReference>
<evidence type="ECO:0000259" key="6">
    <source>
        <dbReference type="Pfam" id="PF17801"/>
    </source>
</evidence>
<comment type="similarity">
    <text evidence="1 5">Belongs to the glycosyl hydrolase 27 family.</text>
</comment>
<dbReference type="SUPFAM" id="SSF51445">
    <property type="entry name" value="(Trans)glycosidases"/>
    <property type="match status" value="1"/>
</dbReference>
<dbReference type="STRING" id="1223545.GS4_02_02650"/>
<reference evidence="7 8" key="1">
    <citation type="submission" date="2013-01" db="EMBL/GenBank/DDBJ databases">
        <title>Whole genome shotgun sequence of Gordonia soli NBRC 108243.</title>
        <authorList>
            <person name="Isaki-Nakamura S."/>
            <person name="Hosoyama A."/>
            <person name="Tsuchikane K."/>
            <person name="Ando Y."/>
            <person name="Baba S."/>
            <person name="Ohji S."/>
            <person name="Hamada M."/>
            <person name="Tamura T."/>
            <person name="Yamazoe A."/>
            <person name="Yamazaki S."/>
            <person name="Fujita N."/>
        </authorList>
    </citation>
    <scope>NUCLEOTIDE SEQUENCE [LARGE SCALE GENOMIC DNA]</scope>
    <source>
        <strain evidence="7 8">NBRC 108243</strain>
    </source>
</reference>
<dbReference type="RefSeq" id="WP_007616860.1">
    <property type="nucleotide sequence ID" value="NZ_BANX01000002.1"/>
</dbReference>
<evidence type="ECO:0000256" key="1">
    <source>
        <dbReference type="ARBA" id="ARBA00009743"/>
    </source>
</evidence>
<dbReference type="EC" id="3.2.1.22" evidence="5"/>
<evidence type="ECO:0000313" key="8">
    <source>
        <dbReference type="Proteomes" id="UP000011666"/>
    </source>
</evidence>
<dbReference type="PROSITE" id="PS51257">
    <property type="entry name" value="PROKAR_LIPOPROTEIN"/>
    <property type="match status" value="1"/>
</dbReference>
<sequence>MAVPGARWSILSLVLVVGLLVGGCAARDDDRLGGDPPAVGGVPNTPPMGWNSWNTFGCNVTEKIVRAQADALVSSGMRDSGYDYVVVDDCWSATDRASDGTLQADRERFPSGMAALGAYLHERGLKFGLYSGASDRTCTQLLGQRPGATGSRGHEKTDADTFAAWQVDFLKYDWCSVDADHDRQVDAFVTMRNALRDTGRPIVYSINPNSGVAVGGDDTVPGAAHDWGGVATMTRFTNDIASAWSNGGGSSGSQGVLDVIDAAGPLTSRVQAGAFLDPDMLEVGVAGPLTDAQQRTQMSMWAMMAAPLMAGNDLTTMTPTVRAILRNPAVIAIDQDQRVTAGAPIGDNREIWTRAIGDKGLVVSMTNRGDRRRLMTVTLSSLGLSGDATVSAVDAWTGKRYDAAKGALSVSVRAGDTALLQIA</sequence>
<dbReference type="EMBL" id="BANX01000002">
    <property type="protein sequence ID" value="GAC66552.1"/>
    <property type="molecule type" value="Genomic_DNA"/>
</dbReference>
<dbReference type="eggNOG" id="COG3345">
    <property type="taxonomic scope" value="Bacteria"/>
</dbReference>
<dbReference type="FunFam" id="3.20.20.70:FF:000197">
    <property type="entry name" value="Alpha-galactosidase"/>
    <property type="match status" value="1"/>
</dbReference>
<dbReference type="Pfam" id="PF17801">
    <property type="entry name" value="Melibiase_C"/>
    <property type="match status" value="1"/>
</dbReference>
<feature type="domain" description="Alpha galactosidase C-terminal" evidence="6">
    <location>
        <begin position="347"/>
        <end position="422"/>
    </location>
</feature>
<dbReference type="Gene3D" id="2.60.40.1180">
    <property type="entry name" value="Golgi alpha-mannosidase II"/>
    <property type="match status" value="1"/>
</dbReference>
<proteinExistence type="inferred from homology"/>
<dbReference type="PANTHER" id="PTHR11452:SF75">
    <property type="entry name" value="ALPHA-GALACTOSIDASE MEL1"/>
    <property type="match status" value="1"/>
</dbReference>
<dbReference type="InterPro" id="IPR013780">
    <property type="entry name" value="Glyco_hydro_b"/>
</dbReference>
<evidence type="ECO:0000256" key="2">
    <source>
        <dbReference type="ARBA" id="ARBA00022729"/>
    </source>
</evidence>
<keyword evidence="2" id="KW-0732">Signal</keyword>
<name>M0QGL8_9ACTN</name>
<dbReference type="PRINTS" id="PR00740">
    <property type="entry name" value="GLHYDRLASE27"/>
</dbReference>
<dbReference type="InterPro" id="IPR013785">
    <property type="entry name" value="Aldolase_TIM"/>
</dbReference>
<dbReference type="InterPro" id="IPR017853">
    <property type="entry name" value="GH"/>
</dbReference>
<dbReference type="GO" id="GO:0004557">
    <property type="term" value="F:alpha-galactosidase activity"/>
    <property type="evidence" value="ECO:0007669"/>
    <property type="project" value="UniProtKB-EC"/>
</dbReference>
<dbReference type="InterPro" id="IPR002241">
    <property type="entry name" value="Glyco_hydro_27"/>
</dbReference>
<dbReference type="GO" id="GO:0005975">
    <property type="term" value="P:carbohydrate metabolic process"/>
    <property type="evidence" value="ECO:0007669"/>
    <property type="project" value="InterPro"/>
</dbReference>
<evidence type="ECO:0000256" key="4">
    <source>
        <dbReference type="ARBA" id="ARBA00023295"/>
    </source>
</evidence>
<dbReference type="PANTHER" id="PTHR11452">
    <property type="entry name" value="ALPHA-GALACTOSIDASE/ALPHA-N-ACETYLGALACTOSAMINIDASE"/>
    <property type="match status" value="1"/>
</dbReference>
<dbReference type="SUPFAM" id="SSF51011">
    <property type="entry name" value="Glycosyl hydrolase domain"/>
    <property type="match status" value="1"/>
</dbReference>
<keyword evidence="5" id="KW-1015">Disulfide bond</keyword>
<comment type="caution">
    <text evidence="7">The sequence shown here is derived from an EMBL/GenBank/DDBJ whole genome shotgun (WGS) entry which is preliminary data.</text>
</comment>
<dbReference type="Proteomes" id="UP000011666">
    <property type="component" value="Unassembled WGS sequence"/>
</dbReference>
<gene>
    <name evidence="7" type="ORF">GS4_02_02650</name>
</gene>
<evidence type="ECO:0000313" key="7">
    <source>
        <dbReference type="EMBL" id="GAC66552.1"/>
    </source>
</evidence>
<keyword evidence="4 5" id="KW-0326">Glycosidase</keyword>
<dbReference type="InterPro" id="IPR041233">
    <property type="entry name" value="Melibiase_C"/>
</dbReference>